<reference evidence="1 2" key="1">
    <citation type="submission" date="2019-01" db="EMBL/GenBank/DDBJ databases">
        <title>Still something new to discover - new insights into E. coli phage diversity and taxonomy.</title>
        <authorList>
            <person name="Korf I.H.E."/>
            <person name="Adriaennsens E."/>
            <person name="Dreiseikelmann B."/>
            <person name="Kropinski A."/>
            <person name="Nimtz M."/>
            <person name="Meier-Kolthoff J.P."/>
            <person name="Rohde M."/>
            <person name="van Raaij M."/>
            <person name="Wittmann J."/>
        </authorList>
    </citation>
    <scope>NUCLEOTIDE SEQUENCE [LARGE SCALE GENOMIC DNA]</scope>
</reference>
<gene>
    <name evidence="1" type="ORF">PTXU04_00072</name>
</gene>
<name>A0A482MSY2_9CAUD</name>
<evidence type="ECO:0000313" key="1">
    <source>
        <dbReference type="EMBL" id="QBQ76686.1"/>
    </source>
</evidence>
<protein>
    <submittedName>
        <fullName evidence="1">Uncharacterized protein</fullName>
    </submittedName>
</protein>
<accession>A0A482MSY2</accession>
<evidence type="ECO:0000313" key="2">
    <source>
        <dbReference type="Proteomes" id="UP000307461"/>
    </source>
</evidence>
<dbReference type="Proteomes" id="UP000307461">
    <property type="component" value="Segment"/>
</dbReference>
<proteinExistence type="predicted"/>
<sequence>MQSIITGLAFSLALWVMSMVAVWAVLRFVFGLPVELWR</sequence>
<dbReference type="EMBL" id="MK373772">
    <property type="protein sequence ID" value="QBQ76686.1"/>
    <property type="molecule type" value="Genomic_DNA"/>
</dbReference>
<organism evidence="1 2">
    <name type="scientific">Escherichia phage PTXU04</name>
    <dbReference type="NCBI Taxonomy" id="2508206"/>
    <lineage>
        <taxon>Viruses</taxon>
        <taxon>Duplodnaviria</taxon>
        <taxon>Heunggongvirae</taxon>
        <taxon>Uroviricota</taxon>
        <taxon>Caudoviricetes</taxon>
        <taxon>Xuquatrovirus</taxon>
        <taxon>Xuquatrovirus PTXU04</taxon>
    </lineage>
</organism>
<keyword evidence="2" id="KW-1185">Reference proteome</keyword>